<sequence length="443" mass="50060">MNATAFGGKPQEIVTSESLLFDAAERVGRIREGRQALHLHLSKLLPQNREDAKIRIAFRMFESMVDMFRGQMFLLTNNDIVLICKDARLADLDAIVYKLRALFSKDPLTYSESEDGEDRFVTFYDLETEYDTFFSVCADLVNLAKKRVADQRTAPPVQPLDSRNLAQVLERIGATDIGGVVRRQPCIRFVDKTKAEVAFQEFYMSIGDLQKVLAPDVNILANRWLFQHLSQVLDLRVLSVLQDAGFRKTPAAFSVNLNVSTVETPVFQQFERAVHGKAGIYVEFQLMDIFNNLDLFFRVRDRLRRAGHKTVLDGMSPITLQFMDAELYDVDFVKVAWSGDMADDVVTSDIQRSLGPVGMDHVILSRCDTEASIEWGLQQGIRHFQGRFLDTMVAAITMAQCDKASACTLQQCNSRHAVISGRPRVECGNNDMLDLFPPLKISK</sequence>
<dbReference type="OrthoDB" id="8431402at2"/>
<dbReference type="RefSeq" id="WP_068500984.1">
    <property type="nucleotide sequence ID" value="NZ_LWQU01000141.1"/>
</dbReference>
<dbReference type="Proteomes" id="UP000078543">
    <property type="component" value="Unassembled WGS sequence"/>
</dbReference>
<keyword evidence="2" id="KW-1185">Reference proteome</keyword>
<comment type="caution">
    <text evidence="1">The sequence shown here is derived from an EMBL/GenBank/DDBJ whole genome shotgun (WGS) entry which is preliminary data.</text>
</comment>
<proteinExistence type="predicted"/>
<protein>
    <recommendedName>
        <fullName evidence="3">EAL domain-containing protein</fullName>
    </recommendedName>
</protein>
<evidence type="ECO:0000313" key="2">
    <source>
        <dbReference type="Proteomes" id="UP000078543"/>
    </source>
</evidence>
<organism evidence="1 2">
    <name type="scientific">Magnetospirillum moscoviense</name>
    <dbReference type="NCBI Taxonomy" id="1437059"/>
    <lineage>
        <taxon>Bacteria</taxon>
        <taxon>Pseudomonadati</taxon>
        <taxon>Pseudomonadota</taxon>
        <taxon>Alphaproteobacteria</taxon>
        <taxon>Rhodospirillales</taxon>
        <taxon>Rhodospirillaceae</taxon>
        <taxon>Magnetospirillum</taxon>
    </lineage>
</organism>
<dbReference type="SUPFAM" id="SSF141868">
    <property type="entry name" value="EAL domain-like"/>
    <property type="match status" value="1"/>
</dbReference>
<evidence type="ECO:0000313" key="1">
    <source>
        <dbReference type="EMBL" id="OAN50111.1"/>
    </source>
</evidence>
<dbReference type="AlphaFoldDB" id="A0A178MN38"/>
<dbReference type="InterPro" id="IPR035919">
    <property type="entry name" value="EAL_sf"/>
</dbReference>
<reference evidence="1 2" key="1">
    <citation type="submission" date="2016-04" db="EMBL/GenBank/DDBJ databases">
        <title>Draft genome sequence of freshwater magnetotactic bacteria Magnetospirillum marisnigri SP-1 and Magnetospirillum moscoviense BB-1.</title>
        <authorList>
            <person name="Koziaeva V."/>
            <person name="Dziuba M.V."/>
            <person name="Ivanov T.M."/>
            <person name="Kuznetsov B."/>
            <person name="Grouzdev D.S."/>
        </authorList>
    </citation>
    <scope>NUCLEOTIDE SEQUENCE [LARGE SCALE GENOMIC DNA]</scope>
    <source>
        <strain evidence="1 2">BB-1</strain>
    </source>
</reference>
<dbReference type="EMBL" id="LWQU01000141">
    <property type="protein sequence ID" value="OAN50111.1"/>
    <property type="molecule type" value="Genomic_DNA"/>
</dbReference>
<dbReference type="STRING" id="1437059.A6A05_02310"/>
<name>A0A178MN38_9PROT</name>
<accession>A0A178MN38</accession>
<gene>
    <name evidence="1" type="ORF">A6A05_02310</name>
</gene>
<evidence type="ECO:0008006" key="3">
    <source>
        <dbReference type="Google" id="ProtNLM"/>
    </source>
</evidence>